<dbReference type="Proteomes" id="UP000321126">
    <property type="component" value="Unassembled WGS sequence"/>
</dbReference>
<evidence type="ECO:0000313" key="4">
    <source>
        <dbReference type="Proteomes" id="UP000321126"/>
    </source>
</evidence>
<dbReference type="GO" id="GO:0006260">
    <property type="term" value="P:DNA replication"/>
    <property type="evidence" value="ECO:0007669"/>
    <property type="project" value="InterPro"/>
</dbReference>
<reference evidence="3 4" key="1">
    <citation type="submission" date="2019-07" db="EMBL/GenBank/DDBJ databases">
        <title>Serratia strains were isolated from fresh produce.</title>
        <authorList>
            <person name="Cho G.-S."/>
            <person name="Stein M."/>
            <person name="Lee W."/>
            <person name="Suh S.H."/>
            <person name="Franz C.M.A.P."/>
        </authorList>
    </citation>
    <scope>NUCLEOTIDE SEQUENCE [LARGE SCALE GENOMIC DNA]</scope>
    <source>
        <strain evidence="3 4">S16</strain>
    </source>
</reference>
<dbReference type="InterPro" id="IPR036388">
    <property type="entry name" value="WH-like_DNA-bd_sf"/>
</dbReference>
<proteinExistence type="predicted"/>
<dbReference type="NCBIfam" id="TIGR01610">
    <property type="entry name" value="phage_O_Nterm"/>
    <property type="match status" value="1"/>
</dbReference>
<dbReference type="EMBL" id="VOUQ01000022">
    <property type="protein sequence ID" value="TXE26182.1"/>
    <property type="molecule type" value="Genomic_DNA"/>
</dbReference>
<sequence length="351" mass="40146">MSNTAEIIQFRAPVEREEHRVADLDDGFTRVANELLDAVLASGLTEIQLHIVLAVWRKTYGWNKKMDWISNEEFERMTTKDRTKCSTAKNQLIRMQVLVQKGRSVGMNKNICEWETKFNGFGKSFTESVKESFTESVKGSLPNQSNTKDTIQKTLKTDPPKAPKGEFSEEVLSQAKQALEYYNEITGGSCRSAEPFAVLLTETKTRSAYTLQDLQLVCRWVVRTWKQRNNTVAKPANICRVNRFDGYLSDAEAWQKTCVEIDCQAVVDIYNEITAGRMAPVELDREREISIRELTTHLATKSPEGFGAYFSAFLEDAREFYFGGPTGEGWHADFEYLMKPQTLRKVRERTL</sequence>
<feature type="compositionally biased region" description="Basic and acidic residues" evidence="1">
    <location>
        <begin position="155"/>
        <end position="166"/>
    </location>
</feature>
<feature type="domain" description="Bacteriophage lambda Replication protein O N-terminal" evidence="2">
    <location>
        <begin position="20"/>
        <end position="114"/>
    </location>
</feature>
<evidence type="ECO:0000313" key="3">
    <source>
        <dbReference type="EMBL" id="TXE26182.1"/>
    </source>
</evidence>
<feature type="region of interest" description="Disordered" evidence="1">
    <location>
        <begin position="136"/>
        <end position="166"/>
    </location>
</feature>
<gene>
    <name evidence="3" type="ORF">FOT62_23425</name>
</gene>
<dbReference type="Pfam" id="PF04492">
    <property type="entry name" value="Phage_rep_O"/>
    <property type="match status" value="1"/>
</dbReference>
<dbReference type="Gene3D" id="1.10.10.10">
    <property type="entry name" value="Winged helix-like DNA-binding domain superfamily/Winged helix DNA-binding domain"/>
    <property type="match status" value="1"/>
</dbReference>
<accession>A0A5C7BUX4</accession>
<organism evidence="3 4">
    <name type="scientific">Serratia marcescens</name>
    <dbReference type="NCBI Taxonomy" id="615"/>
    <lineage>
        <taxon>Bacteria</taxon>
        <taxon>Pseudomonadati</taxon>
        <taxon>Pseudomonadota</taxon>
        <taxon>Gammaproteobacteria</taxon>
        <taxon>Enterobacterales</taxon>
        <taxon>Yersiniaceae</taxon>
        <taxon>Serratia</taxon>
    </lineage>
</organism>
<name>A0A5C7BUX4_SERMA</name>
<dbReference type="AlphaFoldDB" id="A0A5C7BUX4"/>
<evidence type="ECO:0000256" key="1">
    <source>
        <dbReference type="SAM" id="MobiDB-lite"/>
    </source>
</evidence>
<feature type="compositionally biased region" description="Polar residues" evidence="1">
    <location>
        <begin position="136"/>
        <end position="154"/>
    </location>
</feature>
<comment type="caution">
    <text evidence="3">The sequence shown here is derived from an EMBL/GenBank/DDBJ whole genome shotgun (WGS) entry which is preliminary data.</text>
</comment>
<evidence type="ECO:0000259" key="2">
    <source>
        <dbReference type="Pfam" id="PF04492"/>
    </source>
</evidence>
<dbReference type="InterPro" id="IPR006497">
    <property type="entry name" value="Phage_lambda_VrpO_N"/>
</dbReference>
<protein>
    <submittedName>
        <fullName evidence="3">Replication protein</fullName>
    </submittedName>
</protein>
<dbReference type="RefSeq" id="WP_147882713.1">
    <property type="nucleotide sequence ID" value="NZ_VOUQ01000022.1"/>
</dbReference>